<dbReference type="HOGENOM" id="CLU_274490_0_0_11"/>
<sequence length="1167" mass="122988">MMRTTAALAAALAAAAGLTLPAVAHPDSMPTGRAAAARAVPAPTADTSVVTVRVGGDRTGARTVGPLAGVELGLFAAETDTAPVNTTWAECVSDAAGDCSFTVPDTAAGGTNEGRSFWVKQLPGTAPAGWYANPVLRTGPGSGSGSIAQAYAFPTPALTAGQTYSSTDSGPNGFMLSSTYGTNYPASGGVWQNSRANPAPPAGCGMDAAVVLDLSASVGSALPQLKAATDTLVNALTGTPSRLALFSFDQASPSTSVPANHPELHPVSTPAGADAFKQLYADWTLGKGTNWDQGLWAVAQAAEHYQAVFVITDGNPTRFADNAQGDGSNTHFRDVENGIFSANAVKAEGSRVIALGVGKGVEGLSGLNLRAVSGPTAYDGTNLTTADYFQTTDFQTAGEQLHDLVLTRCRGSISVVKQLVPATTSGEDTTGAVPAGAGWTFDASTATGGITGLPATETTTDDGTGSVTFQPSFTGTTSGQITVQEQQHGGYELVTPGGRNATCTDLDTGQPVDAVNTGTAAAPGFTVNLSSTDAVSCVLYNRPAATDTADVTVTKSWRINGVEYAEGSQPDGFTADLTLTGPGTAPATPQPWGVPRPGYQVGEAVTIDETTGIADRRCALAFALITTLDGSRTALRLPHTAQLTDRHLTAHITNVVLCVTLPVPLPTPTPTPTPPRRPHPRRARPPSRPTPGRGPPTTTQQAARTRAPDPPARGGRPACTGRPPRQPPFVRQYITQRNRPRVDRILGPSTYRPRTSTATRRRAAAPTALVWAGAGRRRQSWSSPSRGRRPGTPTCVPASTPSSRRRRRSAAWTWRPTGREGNSLARRGRCRREGLEARCPDEELELSDSIEHGQVEVNGVRLHLAEQGEGPLVLLLHGFPESWYSWRHQFGPLAAAGYRVVAPDQRGYARSSRPEAVDAYTLLHLVGDVTALIGELGARRAVVVGHDWGALVAWATAALRPDLVRGVVGLSVPPLPMSGPPPLRSLQEAYGEGFYQVYFQEPGRADAELAADVRTSLRRILCGVQPDGVPRPWVVPRGGRLLDTLPEPERLPHWLTEADLDAFTADYAPHGRHAFTGGLNWYRNLDRNAELLAPFADLTIDVPALYAAGEQDLVNALVPPEALAHLLGRLPRLHGHLRLPETGHWTQQERPAEVNAALLDFLAHLDD</sequence>
<feature type="compositionally biased region" description="Pro residues" evidence="2">
    <location>
        <begin position="665"/>
        <end position="675"/>
    </location>
</feature>
<dbReference type="Gene3D" id="3.40.50.1820">
    <property type="entry name" value="alpha/beta hydrolase"/>
    <property type="match status" value="1"/>
</dbReference>
<dbReference type="PATRIC" id="fig|1348663.4.peg.6884"/>
<keyword evidence="6" id="KW-1185">Reference proteome</keyword>
<dbReference type="Proteomes" id="UP000027178">
    <property type="component" value="Unassembled WGS sequence"/>
</dbReference>
<dbReference type="eggNOG" id="COG0810">
    <property type="taxonomic scope" value="Bacteria"/>
</dbReference>
<dbReference type="eggNOG" id="COG0596">
    <property type="taxonomic scope" value="Bacteria"/>
</dbReference>
<evidence type="ECO:0000256" key="3">
    <source>
        <dbReference type="SAM" id="SignalP"/>
    </source>
</evidence>
<feature type="compositionally biased region" description="Low complexity" evidence="2">
    <location>
        <begin position="748"/>
        <end position="768"/>
    </location>
</feature>
<feature type="compositionally biased region" description="Basic residues" evidence="2">
    <location>
        <begin position="676"/>
        <end position="685"/>
    </location>
</feature>
<name>A0A066YSF6_9ACTN</name>
<keyword evidence="1" id="KW-0378">Hydrolase</keyword>
<dbReference type="GO" id="GO:0016787">
    <property type="term" value="F:hydrolase activity"/>
    <property type="evidence" value="ECO:0007669"/>
    <property type="project" value="UniProtKB-KW"/>
</dbReference>
<keyword evidence="3" id="KW-0732">Signal</keyword>
<dbReference type="Gene3D" id="3.40.50.410">
    <property type="entry name" value="von Willebrand factor, type A domain"/>
    <property type="match status" value="1"/>
</dbReference>
<accession>A0A066YSF6</accession>
<dbReference type="SUPFAM" id="SSF53474">
    <property type="entry name" value="alpha/beta-Hydrolases"/>
    <property type="match status" value="1"/>
</dbReference>
<comment type="caution">
    <text evidence="5">The sequence shown here is derived from an EMBL/GenBank/DDBJ whole genome shotgun (WGS) entry which is preliminary data.</text>
</comment>
<feature type="compositionally biased region" description="Low complexity" evidence="2">
    <location>
        <begin position="780"/>
        <end position="802"/>
    </location>
</feature>
<dbReference type="SUPFAM" id="SSF53300">
    <property type="entry name" value="vWA-like"/>
    <property type="match status" value="1"/>
</dbReference>
<evidence type="ECO:0000313" key="5">
    <source>
        <dbReference type="EMBL" id="KDN81021.1"/>
    </source>
</evidence>
<protein>
    <recommendedName>
        <fullName evidence="4">VWFA domain-containing protein</fullName>
    </recommendedName>
</protein>
<feature type="chain" id="PRO_5039473928" description="VWFA domain-containing protein" evidence="3">
    <location>
        <begin position="25"/>
        <end position="1167"/>
    </location>
</feature>
<gene>
    <name evidence="5" type="ORF">KCH_71150</name>
</gene>
<feature type="domain" description="VWFA" evidence="4">
    <location>
        <begin position="207"/>
        <end position="405"/>
    </location>
</feature>
<dbReference type="CDD" id="cd00198">
    <property type="entry name" value="vWFA"/>
    <property type="match status" value="1"/>
</dbReference>
<dbReference type="PANTHER" id="PTHR43329">
    <property type="entry name" value="EPOXIDE HYDROLASE"/>
    <property type="match status" value="1"/>
</dbReference>
<dbReference type="InterPro" id="IPR029058">
    <property type="entry name" value="AB_hydrolase_fold"/>
</dbReference>
<evidence type="ECO:0000313" key="6">
    <source>
        <dbReference type="Proteomes" id="UP000027178"/>
    </source>
</evidence>
<proteinExistence type="predicted"/>
<dbReference type="RefSeq" id="WP_341865448.1">
    <property type="nucleotide sequence ID" value="NZ_KK853997.1"/>
</dbReference>
<dbReference type="SMART" id="SM00327">
    <property type="entry name" value="VWA"/>
    <property type="match status" value="1"/>
</dbReference>
<dbReference type="eggNOG" id="COG2304">
    <property type="taxonomic scope" value="Bacteria"/>
</dbReference>
<reference evidence="5 6" key="1">
    <citation type="submission" date="2014-05" db="EMBL/GenBank/DDBJ databases">
        <title>Draft Genome Sequence of Kitasatospora cheerisanensis KCTC 2395.</title>
        <authorList>
            <person name="Nam D.H."/>
        </authorList>
    </citation>
    <scope>NUCLEOTIDE SEQUENCE [LARGE SCALE GENOMIC DNA]</scope>
    <source>
        <strain evidence="5 6">KCTC 2395</strain>
    </source>
</reference>
<feature type="signal peptide" evidence="3">
    <location>
        <begin position="1"/>
        <end position="24"/>
    </location>
</feature>
<evidence type="ECO:0000259" key="4">
    <source>
        <dbReference type="PROSITE" id="PS50234"/>
    </source>
</evidence>
<evidence type="ECO:0000256" key="1">
    <source>
        <dbReference type="ARBA" id="ARBA00022801"/>
    </source>
</evidence>
<feature type="compositionally biased region" description="Low complexity" evidence="2">
    <location>
        <begin position="695"/>
        <end position="705"/>
    </location>
</feature>
<dbReference type="PROSITE" id="PS50234">
    <property type="entry name" value="VWFA"/>
    <property type="match status" value="1"/>
</dbReference>
<dbReference type="Pfam" id="PF00561">
    <property type="entry name" value="Abhydrolase_1"/>
    <property type="match status" value="1"/>
</dbReference>
<dbReference type="InterPro" id="IPR000073">
    <property type="entry name" value="AB_hydrolase_1"/>
</dbReference>
<dbReference type="PRINTS" id="PR00412">
    <property type="entry name" value="EPOXHYDRLASE"/>
</dbReference>
<dbReference type="InterPro" id="IPR036465">
    <property type="entry name" value="vWFA_dom_sf"/>
</dbReference>
<organism evidence="5 6">
    <name type="scientific">Kitasatospora cheerisanensis KCTC 2395</name>
    <dbReference type="NCBI Taxonomy" id="1348663"/>
    <lineage>
        <taxon>Bacteria</taxon>
        <taxon>Bacillati</taxon>
        <taxon>Actinomycetota</taxon>
        <taxon>Actinomycetes</taxon>
        <taxon>Kitasatosporales</taxon>
        <taxon>Streptomycetaceae</taxon>
        <taxon>Kitasatospora</taxon>
    </lineage>
</organism>
<evidence type="ECO:0000256" key="2">
    <source>
        <dbReference type="SAM" id="MobiDB-lite"/>
    </source>
</evidence>
<dbReference type="AlphaFoldDB" id="A0A066YSF6"/>
<feature type="region of interest" description="Disordered" evidence="2">
    <location>
        <begin position="665"/>
        <end position="827"/>
    </location>
</feature>
<dbReference type="InterPro" id="IPR002035">
    <property type="entry name" value="VWF_A"/>
</dbReference>
<dbReference type="InterPro" id="IPR000639">
    <property type="entry name" value="Epox_hydrolase-like"/>
</dbReference>
<dbReference type="EMBL" id="JNBY01000155">
    <property type="protein sequence ID" value="KDN81021.1"/>
    <property type="molecule type" value="Genomic_DNA"/>
</dbReference>